<dbReference type="Proteomes" id="UP000266292">
    <property type="component" value="Chromosome"/>
</dbReference>
<proteinExistence type="predicted"/>
<evidence type="ECO:0000313" key="3">
    <source>
        <dbReference type="Proteomes" id="UP000266292"/>
    </source>
</evidence>
<organism evidence="2 3">
    <name type="scientific">Pontibacter actiniarum</name>
    <dbReference type="NCBI Taxonomy" id="323450"/>
    <lineage>
        <taxon>Bacteria</taxon>
        <taxon>Pseudomonadati</taxon>
        <taxon>Bacteroidota</taxon>
        <taxon>Cytophagia</taxon>
        <taxon>Cytophagales</taxon>
        <taxon>Hymenobacteraceae</taxon>
        <taxon>Pontibacter</taxon>
    </lineage>
</organism>
<dbReference type="EMBL" id="CP021235">
    <property type="protein sequence ID" value="ARS36897.1"/>
    <property type="molecule type" value="Genomic_DNA"/>
</dbReference>
<reference evidence="3" key="1">
    <citation type="submission" date="2017-05" db="EMBL/GenBank/DDBJ databases">
        <authorList>
            <person name="Ray J."/>
            <person name="Price M."/>
            <person name="Deutschbauer A."/>
        </authorList>
    </citation>
    <scope>NUCLEOTIDE SEQUENCE [LARGE SCALE GENOMIC DNA]</scope>
    <source>
        <strain evidence="3">DSM 19842</strain>
    </source>
</reference>
<dbReference type="KEGG" id="pact:CA264_16510"/>
<evidence type="ECO:0000313" key="2">
    <source>
        <dbReference type="EMBL" id="ARS36897.1"/>
    </source>
</evidence>
<keyword evidence="3" id="KW-1185">Reference proteome</keyword>
<protein>
    <submittedName>
        <fullName evidence="2">Uncharacterized protein</fullName>
    </submittedName>
</protein>
<feature type="region of interest" description="Disordered" evidence="1">
    <location>
        <begin position="1"/>
        <end position="24"/>
    </location>
</feature>
<dbReference type="RefSeq" id="WP_025608506.1">
    <property type="nucleotide sequence ID" value="NZ_CP021235.1"/>
</dbReference>
<name>A0A1X9YVF2_9BACT</name>
<feature type="compositionally biased region" description="Polar residues" evidence="1">
    <location>
        <begin position="11"/>
        <end position="24"/>
    </location>
</feature>
<sequence>MAFALPLPAGQANSQQVQPRRTTPFNLSLKLQTPGDSGLSSSWGVPERRILSPSRADLQHKGTLL</sequence>
<dbReference type="AlphaFoldDB" id="A0A1X9YVF2"/>
<gene>
    <name evidence="2" type="ORF">CA264_16510</name>
</gene>
<evidence type="ECO:0000256" key="1">
    <source>
        <dbReference type="SAM" id="MobiDB-lite"/>
    </source>
</evidence>
<accession>A0A1X9YVF2</accession>